<feature type="compositionally biased region" description="Basic and acidic residues" evidence="1">
    <location>
        <begin position="147"/>
        <end position="160"/>
    </location>
</feature>
<dbReference type="EMBL" id="LWBS01000461">
    <property type="protein sequence ID" value="OAP88185.1"/>
    <property type="molecule type" value="Genomic_DNA"/>
</dbReference>
<evidence type="ECO:0000313" key="2">
    <source>
        <dbReference type="EMBL" id="OAP88185.1"/>
    </source>
</evidence>
<evidence type="ECO:0000256" key="1">
    <source>
        <dbReference type="SAM" id="MobiDB-lite"/>
    </source>
</evidence>
<gene>
    <name evidence="2" type="ORF">A4U53_08740</name>
</gene>
<dbReference type="AlphaFoldDB" id="A0A179BA09"/>
<reference evidence="2" key="1">
    <citation type="submission" date="2016-04" db="EMBL/GenBank/DDBJ databases">
        <title>Fast-growing isolate from the root nodules of Vavilovia formosa.</title>
        <authorList>
            <person name="Kimeklis A."/>
            <person name="Safronova V."/>
            <person name="Belimov A."/>
            <person name="Andronov E."/>
        </authorList>
    </citation>
    <scope>NUCLEOTIDE SEQUENCE [LARGE SCALE GENOMIC DNA]</scope>
    <source>
        <strain evidence="2">Vaf-46</strain>
    </source>
</reference>
<proteinExistence type="predicted"/>
<sequence>MDDWSDIVSSAVVRPVATVVEDVLAEIDAIPVTAEFLMIRDTPQEVKTAAISAEAEAELDAVLADLDLGEAPTERRHQKLAKLYHDQHRADIDHHKRYGHIAQGLDAIDEWRTTEAGKEHRKLTRKEKRHLKALQEGRVIKPRRSTLSKEEKDKANAERQAKHRATVPASKRSIDRQTRRKNAKKKTLAEADAALQAIKDNAPF</sequence>
<comment type="caution">
    <text evidence="2">The sequence shown here is derived from an EMBL/GenBank/DDBJ whole genome shotgun (WGS) entry which is preliminary data.</text>
</comment>
<feature type="region of interest" description="Disordered" evidence="1">
    <location>
        <begin position="144"/>
        <end position="188"/>
    </location>
</feature>
<protein>
    <submittedName>
        <fullName evidence="2">Uncharacterized protein</fullName>
    </submittedName>
</protein>
<organism evidence="2">
    <name type="scientific">Rhizobium leguminosarum</name>
    <dbReference type="NCBI Taxonomy" id="384"/>
    <lineage>
        <taxon>Bacteria</taxon>
        <taxon>Pseudomonadati</taxon>
        <taxon>Pseudomonadota</taxon>
        <taxon>Alphaproteobacteria</taxon>
        <taxon>Hyphomicrobiales</taxon>
        <taxon>Rhizobiaceae</taxon>
        <taxon>Rhizobium/Agrobacterium group</taxon>
        <taxon>Rhizobium</taxon>
    </lineage>
</organism>
<name>A0A179BA09_RHILE</name>
<accession>A0A179BA09</accession>